<evidence type="ECO:0000256" key="4">
    <source>
        <dbReference type="ARBA" id="ARBA00022801"/>
    </source>
</evidence>
<dbReference type="Proteomes" id="UP000541444">
    <property type="component" value="Unassembled WGS sequence"/>
</dbReference>
<dbReference type="EMBL" id="JACGCM010001747">
    <property type="protein sequence ID" value="KAF6150371.1"/>
    <property type="molecule type" value="Genomic_DNA"/>
</dbReference>
<keyword evidence="9" id="KW-0863">Zinc-finger</keyword>
<dbReference type="GO" id="GO:0008270">
    <property type="term" value="F:zinc ion binding"/>
    <property type="evidence" value="ECO:0007669"/>
    <property type="project" value="UniProtKB-KW"/>
</dbReference>
<evidence type="ECO:0000259" key="11">
    <source>
        <dbReference type="PROSITE" id="PS50157"/>
    </source>
</evidence>
<evidence type="ECO:0000256" key="9">
    <source>
        <dbReference type="PROSITE-ProRule" id="PRU00042"/>
    </source>
</evidence>
<evidence type="ECO:0000256" key="10">
    <source>
        <dbReference type="SAM" id="MobiDB-lite"/>
    </source>
</evidence>
<evidence type="ECO:0000313" key="12">
    <source>
        <dbReference type="EMBL" id="KAF6150371.1"/>
    </source>
</evidence>
<evidence type="ECO:0000256" key="7">
    <source>
        <dbReference type="ARBA" id="ARBA00023163"/>
    </source>
</evidence>
<reference evidence="12 13" key="1">
    <citation type="journal article" date="2020" name="IScience">
        <title>Genome Sequencing of the Endangered Kingdonia uniflora (Circaeasteraceae, Ranunculales) Reveals Potential Mechanisms of Evolutionary Specialization.</title>
        <authorList>
            <person name="Sun Y."/>
            <person name="Deng T."/>
            <person name="Zhang A."/>
            <person name="Moore M.J."/>
            <person name="Landis J.B."/>
            <person name="Lin N."/>
            <person name="Zhang H."/>
            <person name="Zhang X."/>
            <person name="Huang J."/>
            <person name="Zhang X."/>
            <person name="Sun H."/>
            <person name="Wang H."/>
        </authorList>
    </citation>
    <scope>NUCLEOTIDE SEQUENCE [LARGE SCALE GENOMIC DNA]</scope>
    <source>
        <strain evidence="12">TB1705</strain>
        <tissue evidence="12">Leaf</tissue>
    </source>
</reference>
<dbReference type="PROSITE" id="PS00028">
    <property type="entry name" value="ZINC_FINGER_C2H2_1"/>
    <property type="match status" value="1"/>
</dbReference>
<evidence type="ECO:0000256" key="5">
    <source>
        <dbReference type="ARBA" id="ARBA00022853"/>
    </source>
</evidence>
<sequence>MAAMTFWGVEVRAGEPLKVEVEDVMIHLSQVSLGEVKKDKNEAILISVKVADQKFALGTLSAEKFPQLSFDLVFEKNFEISHNGKHGSVYFTGYKSSIEEYDGFSQSESDDDDEAIPLDLVENGKPKPLTISKPAKTESTPLSLSKGKVTIVEPKKDDKSEDSEDDSDESDEESDEADKGKKRAAEPVTPASGKKAKLGTPQKTGGDGKKGGGHVDTPHPSKKSGKTPANNDKSKPQTLKSVSQVVCKSCSKTFNSDTALQSHSKAKHTSK</sequence>
<accession>A0A7J7M648</accession>
<name>A0A7J7M648_9MAGN</name>
<dbReference type="InterPro" id="IPR041232">
    <property type="entry name" value="NPL"/>
</dbReference>
<organism evidence="12 13">
    <name type="scientific">Kingdonia uniflora</name>
    <dbReference type="NCBI Taxonomy" id="39325"/>
    <lineage>
        <taxon>Eukaryota</taxon>
        <taxon>Viridiplantae</taxon>
        <taxon>Streptophyta</taxon>
        <taxon>Embryophyta</taxon>
        <taxon>Tracheophyta</taxon>
        <taxon>Spermatophyta</taxon>
        <taxon>Magnoliopsida</taxon>
        <taxon>Ranunculales</taxon>
        <taxon>Circaeasteraceae</taxon>
        <taxon>Kingdonia</taxon>
    </lineage>
</organism>
<dbReference type="Gene3D" id="2.60.120.340">
    <property type="entry name" value="Nucleoplasmin core domain"/>
    <property type="match status" value="1"/>
</dbReference>
<keyword evidence="7" id="KW-0804">Transcription</keyword>
<evidence type="ECO:0000256" key="2">
    <source>
        <dbReference type="ARBA" id="ARBA00006673"/>
    </source>
</evidence>
<dbReference type="GO" id="GO:0016787">
    <property type="term" value="F:hydrolase activity"/>
    <property type="evidence" value="ECO:0007669"/>
    <property type="project" value="UniProtKB-KW"/>
</dbReference>
<evidence type="ECO:0000256" key="6">
    <source>
        <dbReference type="ARBA" id="ARBA00023015"/>
    </source>
</evidence>
<comment type="subcellular location">
    <subcellularLocation>
        <location evidence="1">Nucleus</location>
        <location evidence="1">Nucleolus</location>
    </subcellularLocation>
</comment>
<keyword evidence="9" id="KW-0479">Metal-binding</keyword>
<proteinExistence type="inferred from homology"/>
<feature type="compositionally biased region" description="Acidic residues" evidence="10">
    <location>
        <begin position="160"/>
        <end position="176"/>
    </location>
</feature>
<dbReference type="FunFam" id="2.60.120.340:FF:000004">
    <property type="entry name" value="Histone deacetylase HDT1"/>
    <property type="match status" value="1"/>
</dbReference>
<dbReference type="AlphaFoldDB" id="A0A7J7M648"/>
<evidence type="ECO:0000256" key="3">
    <source>
        <dbReference type="ARBA" id="ARBA00022491"/>
    </source>
</evidence>
<keyword evidence="13" id="KW-1185">Reference proteome</keyword>
<dbReference type="Pfam" id="PF17800">
    <property type="entry name" value="NPL"/>
    <property type="match status" value="1"/>
</dbReference>
<protein>
    <recommendedName>
        <fullName evidence="11">C2H2-type domain-containing protein</fullName>
    </recommendedName>
</protein>
<evidence type="ECO:0000313" key="13">
    <source>
        <dbReference type="Proteomes" id="UP000541444"/>
    </source>
</evidence>
<feature type="compositionally biased region" description="Polar residues" evidence="10">
    <location>
        <begin position="227"/>
        <end position="239"/>
    </location>
</feature>
<keyword evidence="4" id="KW-0378">Hydrolase</keyword>
<feature type="domain" description="C2H2-type" evidence="11">
    <location>
        <begin position="245"/>
        <end position="271"/>
    </location>
</feature>
<keyword evidence="5" id="KW-0156">Chromatin regulator</keyword>
<comment type="caution">
    <text evidence="12">The sequence shown here is derived from an EMBL/GenBank/DDBJ whole genome shotgun (WGS) entry which is preliminary data.</text>
</comment>
<keyword evidence="8" id="KW-0539">Nucleus</keyword>
<dbReference type="GO" id="GO:0005730">
    <property type="term" value="C:nucleolus"/>
    <property type="evidence" value="ECO:0007669"/>
    <property type="project" value="UniProtKB-SubCell"/>
</dbReference>
<keyword evidence="9" id="KW-0862">Zinc</keyword>
<gene>
    <name evidence="12" type="ORF">GIB67_034070</name>
</gene>
<evidence type="ECO:0000256" key="8">
    <source>
        <dbReference type="ARBA" id="ARBA00023242"/>
    </source>
</evidence>
<comment type="similarity">
    <text evidence="2">Belongs to the histone deacetylase HD2 family.</text>
</comment>
<dbReference type="InterPro" id="IPR013087">
    <property type="entry name" value="Znf_C2H2_type"/>
</dbReference>
<keyword evidence="3" id="KW-0678">Repressor</keyword>
<dbReference type="GO" id="GO:0006325">
    <property type="term" value="P:chromatin organization"/>
    <property type="evidence" value="ECO:0007669"/>
    <property type="project" value="UniProtKB-KW"/>
</dbReference>
<dbReference type="OrthoDB" id="2019803at2759"/>
<keyword evidence="6" id="KW-0805">Transcription regulation</keyword>
<evidence type="ECO:0000256" key="1">
    <source>
        <dbReference type="ARBA" id="ARBA00004604"/>
    </source>
</evidence>
<dbReference type="PROSITE" id="PS50157">
    <property type="entry name" value="ZINC_FINGER_C2H2_2"/>
    <property type="match status" value="1"/>
</dbReference>
<feature type="region of interest" description="Disordered" evidence="10">
    <location>
        <begin position="121"/>
        <end position="242"/>
    </location>
</feature>